<feature type="transmembrane region" description="Helical" evidence="5">
    <location>
        <begin position="258"/>
        <end position="283"/>
    </location>
</feature>
<gene>
    <name evidence="7" type="ORF">R5R35_000505</name>
</gene>
<keyword evidence="8" id="KW-1185">Reference proteome</keyword>
<comment type="subcellular location">
    <subcellularLocation>
        <location evidence="1">Membrane</location>
    </subcellularLocation>
</comment>
<evidence type="ECO:0000256" key="2">
    <source>
        <dbReference type="ARBA" id="ARBA00022692"/>
    </source>
</evidence>
<feature type="transmembrane region" description="Helical" evidence="5">
    <location>
        <begin position="332"/>
        <end position="354"/>
    </location>
</feature>
<dbReference type="GO" id="GO:0022857">
    <property type="term" value="F:transmembrane transporter activity"/>
    <property type="evidence" value="ECO:0007669"/>
    <property type="project" value="InterPro"/>
</dbReference>
<dbReference type="InterPro" id="IPR036259">
    <property type="entry name" value="MFS_trans_sf"/>
</dbReference>
<dbReference type="GO" id="GO:0016020">
    <property type="term" value="C:membrane"/>
    <property type="evidence" value="ECO:0007669"/>
    <property type="project" value="UniProtKB-SubCell"/>
</dbReference>
<dbReference type="PANTHER" id="PTHR48021:SF1">
    <property type="entry name" value="GH07001P-RELATED"/>
    <property type="match status" value="1"/>
</dbReference>
<feature type="transmembrane region" description="Helical" evidence="5">
    <location>
        <begin position="388"/>
        <end position="413"/>
    </location>
</feature>
<accession>A0AAN9VIM4</accession>
<evidence type="ECO:0000256" key="5">
    <source>
        <dbReference type="SAM" id="Phobius"/>
    </source>
</evidence>
<feature type="transmembrane region" description="Helical" evidence="5">
    <location>
        <begin position="181"/>
        <end position="201"/>
    </location>
</feature>
<feature type="transmembrane region" description="Helical" evidence="5">
    <location>
        <begin position="151"/>
        <end position="175"/>
    </location>
</feature>
<feature type="signal peptide" evidence="6">
    <location>
        <begin position="1"/>
        <end position="21"/>
    </location>
</feature>
<dbReference type="SUPFAM" id="SSF103473">
    <property type="entry name" value="MFS general substrate transporter"/>
    <property type="match status" value="1"/>
</dbReference>
<feature type="transmembrane region" description="Helical" evidence="5">
    <location>
        <begin position="48"/>
        <end position="70"/>
    </location>
</feature>
<keyword evidence="6" id="KW-0732">Signal</keyword>
<feature type="transmembrane region" description="Helical" evidence="5">
    <location>
        <begin position="113"/>
        <end position="139"/>
    </location>
</feature>
<keyword evidence="4 5" id="KW-0472">Membrane</keyword>
<dbReference type="Gene3D" id="1.20.1250.20">
    <property type="entry name" value="MFS general substrate transporter like domains"/>
    <property type="match status" value="1"/>
</dbReference>
<organism evidence="7 8">
    <name type="scientific">Gryllus longicercus</name>
    <dbReference type="NCBI Taxonomy" id="2509291"/>
    <lineage>
        <taxon>Eukaryota</taxon>
        <taxon>Metazoa</taxon>
        <taxon>Ecdysozoa</taxon>
        <taxon>Arthropoda</taxon>
        <taxon>Hexapoda</taxon>
        <taxon>Insecta</taxon>
        <taxon>Pterygota</taxon>
        <taxon>Neoptera</taxon>
        <taxon>Polyneoptera</taxon>
        <taxon>Orthoptera</taxon>
        <taxon>Ensifera</taxon>
        <taxon>Gryllidea</taxon>
        <taxon>Grylloidea</taxon>
        <taxon>Gryllidae</taxon>
        <taxon>Gryllinae</taxon>
        <taxon>Gryllus</taxon>
    </lineage>
</organism>
<evidence type="ECO:0000313" key="8">
    <source>
        <dbReference type="Proteomes" id="UP001378592"/>
    </source>
</evidence>
<keyword evidence="3 5" id="KW-1133">Transmembrane helix</keyword>
<evidence type="ECO:0000256" key="1">
    <source>
        <dbReference type="ARBA" id="ARBA00004370"/>
    </source>
</evidence>
<keyword evidence="2 5" id="KW-0812">Transmembrane</keyword>
<feature type="transmembrane region" description="Helical" evidence="5">
    <location>
        <begin position="303"/>
        <end position="323"/>
    </location>
</feature>
<dbReference type="PANTHER" id="PTHR48021">
    <property type="match status" value="1"/>
</dbReference>
<dbReference type="AlphaFoldDB" id="A0AAN9VIM4"/>
<protein>
    <recommendedName>
        <fullName evidence="9">Sugar transporter</fullName>
    </recommendedName>
</protein>
<feature type="transmembrane region" description="Helical" evidence="5">
    <location>
        <begin position="82"/>
        <end position="101"/>
    </location>
</feature>
<dbReference type="Pfam" id="PF00083">
    <property type="entry name" value="Sugar_tr"/>
    <property type="match status" value="1"/>
</dbReference>
<evidence type="ECO:0000256" key="4">
    <source>
        <dbReference type="ARBA" id="ARBA00023136"/>
    </source>
</evidence>
<sequence length="497" mass="55527">MHCRLHLVGVLLLTSIGFLASSLSLEYSDHLIQLITTNEEYLTNNPILLSAELCSSIAIVLGCIGCCIPLQYLGRRSTLELLSAPLLILGCCMTFTFHHLLQQSQQNSLSNYIDIILFLGICLQGISCGFTFVAAPIYILETIGKVTNPSFSIGILLLATQMSTTTGLLLANVFPVTHETYFCHLIPAAFNVFSLIGFNFLPESPRWLLLKKNRFVDAKNALSMLKFSKKDDYESTAHLEHLKNENEKLKENRNITSYIHPLLLGIGLCSIWYLHGVHVYEFYASWTMKFAGISMKWKIDSTLLSLCIRFSAVSVLAAMYLIVKDINFHTTFLTFACAIVTLSLTVTGLCFYGFEEETTWVSYLCWLPLSTFLLFQCAFWLGLGSQVYILAVIISPQAFRPSIASVGGAMFWLGDMFSSRLVVPMISTLHPFGTFWFFAGMSAISLIFVLCSVFPEMHTKDLIPELPSHKISNTKALIVDEINCLYSISHKPTPPAN</sequence>
<reference evidence="7 8" key="1">
    <citation type="submission" date="2024-03" db="EMBL/GenBank/DDBJ databases">
        <title>The genome assembly and annotation of the cricket Gryllus longicercus Weissman &amp; Gray.</title>
        <authorList>
            <person name="Szrajer S."/>
            <person name="Gray D."/>
            <person name="Ylla G."/>
        </authorList>
    </citation>
    <scope>NUCLEOTIDE SEQUENCE [LARGE SCALE GENOMIC DNA]</scope>
    <source>
        <strain evidence="7">DAG 2021-001</strain>
        <tissue evidence="7">Whole body minus gut</tissue>
    </source>
</reference>
<comment type="caution">
    <text evidence="7">The sequence shown here is derived from an EMBL/GenBank/DDBJ whole genome shotgun (WGS) entry which is preliminary data.</text>
</comment>
<feature type="chain" id="PRO_5042864909" description="Sugar transporter" evidence="6">
    <location>
        <begin position="22"/>
        <end position="497"/>
    </location>
</feature>
<proteinExistence type="predicted"/>
<evidence type="ECO:0000313" key="7">
    <source>
        <dbReference type="EMBL" id="KAK7791082.1"/>
    </source>
</evidence>
<dbReference type="Proteomes" id="UP001378592">
    <property type="component" value="Unassembled WGS sequence"/>
</dbReference>
<dbReference type="InterPro" id="IPR050549">
    <property type="entry name" value="MFS_Trehalose_Transporter"/>
</dbReference>
<evidence type="ECO:0000256" key="6">
    <source>
        <dbReference type="SAM" id="SignalP"/>
    </source>
</evidence>
<dbReference type="InterPro" id="IPR005828">
    <property type="entry name" value="MFS_sugar_transport-like"/>
</dbReference>
<feature type="transmembrane region" description="Helical" evidence="5">
    <location>
        <begin position="433"/>
        <end position="454"/>
    </location>
</feature>
<dbReference type="EMBL" id="JAZDUA010000564">
    <property type="protein sequence ID" value="KAK7791082.1"/>
    <property type="molecule type" value="Genomic_DNA"/>
</dbReference>
<name>A0AAN9VIM4_9ORTH</name>
<evidence type="ECO:0000256" key="3">
    <source>
        <dbReference type="ARBA" id="ARBA00022989"/>
    </source>
</evidence>
<evidence type="ECO:0008006" key="9">
    <source>
        <dbReference type="Google" id="ProtNLM"/>
    </source>
</evidence>